<evidence type="ECO:0000259" key="1">
    <source>
        <dbReference type="Pfam" id="PF01243"/>
    </source>
</evidence>
<dbReference type="NCBIfam" id="TIGR04023">
    <property type="entry name" value="PPOX_MSMEG_5819"/>
    <property type="match status" value="1"/>
</dbReference>
<accession>C7PWP9</accession>
<proteinExistence type="predicted"/>
<dbReference type="InParanoid" id="C7PWP9"/>
<dbReference type="InterPro" id="IPR012349">
    <property type="entry name" value="Split_barrel_FMN-bd"/>
</dbReference>
<dbReference type="Proteomes" id="UP000000851">
    <property type="component" value="Chromosome"/>
</dbReference>
<dbReference type="Pfam" id="PF01243">
    <property type="entry name" value="PNPOx_N"/>
    <property type="match status" value="1"/>
</dbReference>
<keyword evidence="3" id="KW-1185">Reference proteome</keyword>
<reference evidence="2 3" key="1">
    <citation type="journal article" date="2009" name="Stand. Genomic Sci.">
        <title>Complete genome sequence of Catenulispora acidiphila type strain (ID 139908).</title>
        <authorList>
            <person name="Copeland A."/>
            <person name="Lapidus A."/>
            <person name="Glavina Del Rio T."/>
            <person name="Nolan M."/>
            <person name="Lucas S."/>
            <person name="Chen F."/>
            <person name="Tice H."/>
            <person name="Cheng J.F."/>
            <person name="Bruce D."/>
            <person name="Goodwin L."/>
            <person name="Pitluck S."/>
            <person name="Mikhailova N."/>
            <person name="Pati A."/>
            <person name="Ivanova N."/>
            <person name="Mavromatis K."/>
            <person name="Chen A."/>
            <person name="Palaniappan K."/>
            <person name="Chain P."/>
            <person name="Land M."/>
            <person name="Hauser L."/>
            <person name="Chang Y.J."/>
            <person name="Jeffries C.D."/>
            <person name="Chertkov O."/>
            <person name="Brettin T."/>
            <person name="Detter J.C."/>
            <person name="Han C."/>
            <person name="Ali Z."/>
            <person name="Tindall B.J."/>
            <person name="Goker M."/>
            <person name="Bristow J."/>
            <person name="Eisen J.A."/>
            <person name="Markowitz V."/>
            <person name="Hugenholtz P."/>
            <person name="Kyrpides N.C."/>
            <person name="Klenk H.P."/>
        </authorList>
    </citation>
    <scope>NUCLEOTIDE SEQUENCE [LARGE SCALE GENOMIC DNA]</scope>
    <source>
        <strain evidence="3">DSM 44928 / JCM 14897 / NBRC 102108 / NRRL B-24433 / ID139908</strain>
    </source>
</reference>
<sequence>MGVTVFTEEELEYLASQRLGRLATMQNNGSLQNNPVVYWYNAELQTIDIGGRAMATTQKFRNVRANGKASFVVDDIVSRRPWRVRGIEIRGLAEALVDQPVPPDLEFLSPELIRIHPARLFTWGIDEEHLAMVRRSVEAGAGAR</sequence>
<dbReference type="Gene3D" id="2.30.110.10">
    <property type="entry name" value="Electron Transport, Fmn-binding Protein, Chain A"/>
    <property type="match status" value="1"/>
</dbReference>
<dbReference type="RefSeq" id="WP_015795058.1">
    <property type="nucleotide sequence ID" value="NC_013131.1"/>
</dbReference>
<organism evidence="2 3">
    <name type="scientific">Catenulispora acidiphila (strain DSM 44928 / JCM 14897 / NBRC 102108 / NRRL B-24433 / ID139908)</name>
    <dbReference type="NCBI Taxonomy" id="479433"/>
    <lineage>
        <taxon>Bacteria</taxon>
        <taxon>Bacillati</taxon>
        <taxon>Actinomycetota</taxon>
        <taxon>Actinomycetes</taxon>
        <taxon>Catenulisporales</taxon>
        <taxon>Catenulisporaceae</taxon>
        <taxon>Catenulispora</taxon>
    </lineage>
</organism>
<dbReference type="InterPro" id="IPR024031">
    <property type="entry name" value="MSMEG_5819/OxyR"/>
</dbReference>
<dbReference type="HOGENOM" id="CLU_125990_1_0_11"/>
<dbReference type="SUPFAM" id="SSF50475">
    <property type="entry name" value="FMN-binding split barrel"/>
    <property type="match status" value="1"/>
</dbReference>
<dbReference type="eggNOG" id="COG3467">
    <property type="taxonomic scope" value="Bacteria"/>
</dbReference>
<dbReference type="AlphaFoldDB" id="C7PWP9"/>
<feature type="domain" description="Pyridoxamine 5'-phosphate oxidase N-terminal" evidence="1">
    <location>
        <begin position="6"/>
        <end position="101"/>
    </location>
</feature>
<dbReference type="EMBL" id="CP001700">
    <property type="protein sequence ID" value="ACU75329.1"/>
    <property type="molecule type" value="Genomic_DNA"/>
</dbReference>
<name>C7PWP9_CATAD</name>
<protein>
    <submittedName>
        <fullName evidence="2">Pyridoxamine 5'-phosphate oxidase-related FMN-binding</fullName>
    </submittedName>
</protein>
<dbReference type="InterPro" id="IPR011576">
    <property type="entry name" value="Pyridox_Oxase_N"/>
</dbReference>
<gene>
    <name evidence="2" type="ordered locus">Caci_6479</name>
</gene>
<dbReference type="KEGG" id="cai:Caci_6479"/>
<evidence type="ECO:0000313" key="2">
    <source>
        <dbReference type="EMBL" id="ACU75329.1"/>
    </source>
</evidence>
<evidence type="ECO:0000313" key="3">
    <source>
        <dbReference type="Proteomes" id="UP000000851"/>
    </source>
</evidence>
<dbReference type="OrthoDB" id="3693562at2"/>
<dbReference type="STRING" id="479433.Caci_6479"/>